<name>A0ABY3SFM5_9BACL</name>
<feature type="transmembrane region" description="Helical" evidence="1">
    <location>
        <begin position="363"/>
        <end position="384"/>
    </location>
</feature>
<evidence type="ECO:0000313" key="4">
    <source>
        <dbReference type="Proteomes" id="UP001649230"/>
    </source>
</evidence>
<reference evidence="3 4" key="1">
    <citation type="journal article" date="2024" name="Int. J. Syst. Evol. Microbiol.">
        <title>Paenibacillus hexagrammi sp. nov., a novel bacterium isolated from the gut content of Hexagrammos agrammus.</title>
        <authorList>
            <person name="Jung H.K."/>
            <person name="Kim D.G."/>
            <person name="Zin H."/>
            <person name="Park J."/>
            <person name="Jung H."/>
            <person name="Kim Y.O."/>
            <person name="Kong H.J."/>
            <person name="Kim J.W."/>
            <person name="Kim Y.S."/>
        </authorList>
    </citation>
    <scope>NUCLEOTIDE SEQUENCE [LARGE SCALE GENOMIC DNA]</scope>
    <source>
        <strain evidence="3 4">YPD9-1</strain>
    </source>
</reference>
<protein>
    <submittedName>
        <fullName evidence="3">CPBP family glutamic-type intramembrane protease</fullName>
        <ecNumber evidence="3">3.4.-.-</ecNumber>
    </submittedName>
</protein>
<evidence type="ECO:0000313" key="3">
    <source>
        <dbReference type="EMBL" id="UJF32263.1"/>
    </source>
</evidence>
<sequence>MNRLKLNRPLLILACIGIVLYFGINMWSGLQSDEAAPSENPTIAKQQAAEAAAQFIQDRYGITISSTKTFVVYQSKKTRSGYLQKEHIVEAYSLKYGERFPIDYYQVTVLEPETKRQFQVEVNYTNAHIFGWKETDTKALRSAPISRQRADLLSRQEMTRLGFNPDDFVAVDDSSSENPTASNANTYLYEKQSDAIGSSKLRLQLDFDDQAIIGSTVQFSIPPEHQAWLDQQDRSASIMTWISMGFTFLMSIAAVVYAVKYRKQMEFRRGLLLTILFTTIYIANNINMYPAFKAMAGYENGGLATLLSTLFMNVVTMLLGLSVYISLTAGSKLWEISGKTHIWSTWKDSSFGSEVSSGMGRGYLIALFILGVQQVLFFAGEANFDVWAVNDPTDSVLNQLEPKLFPLMAWAAAISEEAAYRVLGILLFKKLLRNNFIAVLIPSIIWAASHTQYPIYPVYTRLIEVTVIGMILGYVFLKYGFLTSLFAHASMDSILMGLSLFSLGKPSDVLTGIFYVLLPALAGLVIAWLHRKTCPRSPIRSLT</sequence>
<dbReference type="GO" id="GO:0006508">
    <property type="term" value="P:proteolysis"/>
    <property type="evidence" value="ECO:0007669"/>
    <property type="project" value="UniProtKB-KW"/>
</dbReference>
<evidence type="ECO:0000256" key="1">
    <source>
        <dbReference type="SAM" id="Phobius"/>
    </source>
</evidence>
<dbReference type="RefSeq" id="WP_235118607.1">
    <property type="nucleotide sequence ID" value="NZ_CP090978.1"/>
</dbReference>
<feature type="transmembrane region" description="Helical" evidence="1">
    <location>
        <begin position="271"/>
        <end position="292"/>
    </location>
</feature>
<keyword evidence="1" id="KW-1133">Transmembrane helix</keyword>
<feature type="transmembrane region" description="Helical" evidence="1">
    <location>
        <begin position="459"/>
        <end position="477"/>
    </location>
</feature>
<dbReference type="EMBL" id="CP090978">
    <property type="protein sequence ID" value="UJF32263.1"/>
    <property type="molecule type" value="Genomic_DNA"/>
</dbReference>
<keyword evidence="4" id="KW-1185">Reference proteome</keyword>
<keyword evidence="1" id="KW-0472">Membrane</keyword>
<proteinExistence type="predicted"/>
<dbReference type="Proteomes" id="UP001649230">
    <property type="component" value="Chromosome"/>
</dbReference>
<dbReference type="InterPro" id="IPR003675">
    <property type="entry name" value="Rce1/LyrA-like_dom"/>
</dbReference>
<feature type="transmembrane region" description="Helical" evidence="1">
    <location>
        <begin position="509"/>
        <end position="530"/>
    </location>
</feature>
<dbReference type="Pfam" id="PF02517">
    <property type="entry name" value="Rce1-like"/>
    <property type="match status" value="1"/>
</dbReference>
<keyword evidence="3" id="KW-0378">Hydrolase</keyword>
<gene>
    <name evidence="3" type="ORF">L0M14_21450</name>
</gene>
<organism evidence="3 4">
    <name type="scientific">Paenibacillus hexagrammi</name>
    <dbReference type="NCBI Taxonomy" id="2908839"/>
    <lineage>
        <taxon>Bacteria</taxon>
        <taxon>Bacillati</taxon>
        <taxon>Bacillota</taxon>
        <taxon>Bacilli</taxon>
        <taxon>Bacillales</taxon>
        <taxon>Paenibacillaceae</taxon>
        <taxon>Paenibacillus</taxon>
    </lineage>
</organism>
<dbReference type="GO" id="GO:0008233">
    <property type="term" value="F:peptidase activity"/>
    <property type="evidence" value="ECO:0007669"/>
    <property type="project" value="UniProtKB-KW"/>
</dbReference>
<keyword evidence="3" id="KW-0645">Protease</keyword>
<feature type="transmembrane region" description="Helical" evidence="1">
    <location>
        <begin position="304"/>
        <end position="327"/>
    </location>
</feature>
<accession>A0ABY3SFM5</accession>
<keyword evidence="1" id="KW-0812">Transmembrane</keyword>
<feature type="transmembrane region" description="Helical" evidence="1">
    <location>
        <begin position="435"/>
        <end position="453"/>
    </location>
</feature>
<dbReference type="EC" id="3.4.-.-" evidence="3"/>
<evidence type="ECO:0000259" key="2">
    <source>
        <dbReference type="Pfam" id="PF02517"/>
    </source>
</evidence>
<feature type="transmembrane region" description="Helical" evidence="1">
    <location>
        <begin position="238"/>
        <end position="259"/>
    </location>
</feature>
<feature type="domain" description="CAAX prenyl protease 2/Lysostaphin resistance protein A-like" evidence="2">
    <location>
        <begin position="404"/>
        <end position="493"/>
    </location>
</feature>